<comment type="caution">
    <text evidence="1">The sequence shown here is derived from an EMBL/GenBank/DDBJ whole genome shotgun (WGS) entry which is preliminary data.</text>
</comment>
<keyword evidence="2" id="KW-1185">Reference proteome</keyword>
<proteinExistence type="predicted"/>
<gene>
    <name evidence="1" type="ORF">GGD45_003605</name>
</gene>
<reference evidence="1 2" key="1">
    <citation type="submission" date="2020-08" db="EMBL/GenBank/DDBJ databases">
        <title>Genomic Encyclopedia of Type Strains, Phase IV (KMG-V): Genome sequencing to study the core and pangenomes of soil and plant-associated prokaryotes.</title>
        <authorList>
            <person name="Whitman W."/>
        </authorList>
    </citation>
    <scope>NUCLEOTIDE SEQUENCE [LARGE SCALE GENOMIC DNA]</scope>
    <source>
        <strain evidence="1 2">SEMIA 4059</strain>
    </source>
</reference>
<name>A0ABR6R1W0_RHITR</name>
<dbReference type="EMBL" id="JACHBF010000010">
    <property type="protein sequence ID" value="MBB6493179.1"/>
    <property type="molecule type" value="Genomic_DNA"/>
</dbReference>
<evidence type="ECO:0000313" key="1">
    <source>
        <dbReference type="EMBL" id="MBB6493179.1"/>
    </source>
</evidence>
<evidence type="ECO:0008006" key="3">
    <source>
        <dbReference type="Google" id="ProtNLM"/>
    </source>
</evidence>
<organism evidence="1 2">
    <name type="scientific">Rhizobium tropici</name>
    <dbReference type="NCBI Taxonomy" id="398"/>
    <lineage>
        <taxon>Bacteria</taxon>
        <taxon>Pseudomonadati</taxon>
        <taxon>Pseudomonadota</taxon>
        <taxon>Alphaproteobacteria</taxon>
        <taxon>Hyphomicrobiales</taxon>
        <taxon>Rhizobiaceae</taxon>
        <taxon>Rhizobium/Agrobacterium group</taxon>
        <taxon>Rhizobium</taxon>
    </lineage>
</organism>
<sequence>MSLVLRKAGAADLECLLLPDALRRSAYHEFHSFCAQSYVRAVIEA</sequence>
<evidence type="ECO:0000313" key="2">
    <source>
        <dbReference type="Proteomes" id="UP000526625"/>
    </source>
</evidence>
<dbReference type="Proteomes" id="UP000526625">
    <property type="component" value="Unassembled WGS sequence"/>
</dbReference>
<accession>A0ABR6R1W0</accession>
<protein>
    <recommendedName>
        <fullName evidence="3">GNAT family N-acetyltransferase</fullName>
    </recommendedName>
</protein>